<feature type="region of interest" description="Disordered" evidence="1">
    <location>
        <begin position="224"/>
        <end position="258"/>
    </location>
</feature>
<accession>A0A168GXD0</accession>
<gene>
    <name evidence="2" type="ORF">LEL_06723</name>
</gene>
<dbReference type="Proteomes" id="UP000076881">
    <property type="component" value="Unassembled WGS sequence"/>
</dbReference>
<organism evidence="2 3">
    <name type="scientific">Akanthomyces lecanii RCEF 1005</name>
    <dbReference type="NCBI Taxonomy" id="1081108"/>
    <lineage>
        <taxon>Eukaryota</taxon>
        <taxon>Fungi</taxon>
        <taxon>Dikarya</taxon>
        <taxon>Ascomycota</taxon>
        <taxon>Pezizomycotina</taxon>
        <taxon>Sordariomycetes</taxon>
        <taxon>Hypocreomycetidae</taxon>
        <taxon>Hypocreales</taxon>
        <taxon>Cordycipitaceae</taxon>
        <taxon>Akanthomyces</taxon>
        <taxon>Cordyceps confragosa</taxon>
    </lineage>
</organism>
<feature type="region of interest" description="Disordered" evidence="1">
    <location>
        <begin position="1"/>
        <end position="30"/>
    </location>
</feature>
<protein>
    <submittedName>
        <fullName evidence="2">Uncharacterized protein</fullName>
    </submittedName>
</protein>
<name>A0A168GXD0_CORDF</name>
<evidence type="ECO:0000313" key="2">
    <source>
        <dbReference type="EMBL" id="OAA77039.1"/>
    </source>
</evidence>
<evidence type="ECO:0000256" key="1">
    <source>
        <dbReference type="SAM" id="MobiDB-lite"/>
    </source>
</evidence>
<feature type="compositionally biased region" description="Low complexity" evidence="1">
    <location>
        <begin position="224"/>
        <end position="235"/>
    </location>
</feature>
<dbReference type="OrthoDB" id="4870023at2759"/>
<sequence length="280" mass="30193">MKKATLPSATEPPLGEIEQQPNSKSCDNDKVESQALHLVPEAATESAFTAGDNVKTLVAGNGIKDASDGIRTHPLELDGRSSPSNSFFDDAFFVNDEQKDDEDIEMQSIALILDRIDNLLIPLPILSTSGPNHITPDELSMLKAALPWTPLPPRRGGQFGEEALEEPRKHPTTNALETTHLLIGIIGNIEDVEVEECAETKEATKPQPPLKNSLDSLVRLRLQRSASERAPPSSSHILPPQSKTPTPILPSANDPGATSKLVSAFMTLRGVKKRRAAPGS</sequence>
<reference evidence="2 3" key="1">
    <citation type="journal article" date="2016" name="Genome Biol. Evol.">
        <title>Divergent and convergent evolution of fungal pathogenicity.</title>
        <authorList>
            <person name="Shang Y."/>
            <person name="Xiao G."/>
            <person name="Zheng P."/>
            <person name="Cen K."/>
            <person name="Zhan S."/>
            <person name="Wang C."/>
        </authorList>
    </citation>
    <scope>NUCLEOTIDE SEQUENCE [LARGE SCALE GENOMIC DNA]</scope>
    <source>
        <strain evidence="2 3">RCEF 1005</strain>
    </source>
</reference>
<comment type="caution">
    <text evidence="2">The sequence shown here is derived from an EMBL/GenBank/DDBJ whole genome shotgun (WGS) entry which is preliminary data.</text>
</comment>
<dbReference type="EMBL" id="AZHF01000004">
    <property type="protein sequence ID" value="OAA77039.1"/>
    <property type="molecule type" value="Genomic_DNA"/>
</dbReference>
<proteinExistence type="predicted"/>
<dbReference type="AlphaFoldDB" id="A0A168GXD0"/>
<evidence type="ECO:0000313" key="3">
    <source>
        <dbReference type="Proteomes" id="UP000076881"/>
    </source>
</evidence>
<keyword evidence="3" id="KW-1185">Reference proteome</keyword>